<dbReference type="Gene3D" id="3.40.50.11350">
    <property type="match status" value="1"/>
</dbReference>
<dbReference type="Pfam" id="PF01531">
    <property type="entry name" value="Glyco_transf_11"/>
    <property type="match status" value="1"/>
</dbReference>
<evidence type="ECO:0000313" key="3">
    <source>
        <dbReference type="EMBL" id="ADK83331.1"/>
    </source>
</evidence>
<organism evidence="3 4">
    <name type="scientific">Sediminispirochaeta smaragdinae (strain DSM 11293 / JCM 15392 / SEBR 4228)</name>
    <name type="common">Spirochaeta smaragdinae</name>
    <dbReference type="NCBI Taxonomy" id="573413"/>
    <lineage>
        <taxon>Bacteria</taxon>
        <taxon>Pseudomonadati</taxon>
        <taxon>Spirochaetota</taxon>
        <taxon>Spirochaetia</taxon>
        <taxon>Spirochaetales</taxon>
        <taxon>Spirochaetaceae</taxon>
        <taxon>Sediminispirochaeta</taxon>
    </lineage>
</organism>
<sequence length="306" mass="35374">MVILMNKPGQLANRLFLFAHFISSAMEHKFTVLCPSLDEYALYFKNFAGSLCPRFPCTFVRRYSQQKAHQRNFCYVLLNKLGRMVLKNKSRYGMLRTGLIATHSEIFDISQKDIVRQLKKPFCFIRNYFYHDVKGLKKYRNEIAPLFVLSDEYAEKIKSFSKGMRKDVEIVIGVHIRRGDYKTWRGGQYYFEDDVYTRFIAQAKNLFSGKRVRFLICSNESVDVSVGGDADCIMGPGSEIEDLYALAECDYLIGPPSSYSRWASFLSYSPLFAIEDPDHVLCLEDFKDVFESPWMTHSTVQPTKAG</sequence>
<keyword evidence="4" id="KW-1185">Reference proteome</keyword>
<gene>
    <name evidence="3" type="ordered locus">Spirs_4257</name>
</gene>
<dbReference type="RefSeq" id="WP_013256787.1">
    <property type="nucleotide sequence ID" value="NC_014364.1"/>
</dbReference>
<dbReference type="EMBL" id="CP002116">
    <property type="protein sequence ID" value="ADK83331.1"/>
    <property type="molecule type" value="Genomic_DNA"/>
</dbReference>
<name>E1RA12_SEDSS</name>
<evidence type="ECO:0000256" key="1">
    <source>
        <dbReference type="ARBA" id="ARBA00022676"/>
    </source>
</evidence>
<accession>E1RA12</accession>
<reference evidence="3 4" key="1">
    <citation type="journal article" date="2010" name="Stand. Genomic Sci.">
        <title>Complete genome sequence of Spirochaeta smaragdinae type strain (SEBR 4228).</title>
        <authorList>
            <person name="Mavromatis K."/>
            <person name="Yasawong M."/>
            <person name="Chertkov O."/>
            <person name="Lapidus A."/>
            <person name="Lucas S."/>
            <person name="Nolan M."/>
            <person name="Del Rio T.G."/>
            <person name="Tice H."/>
            <person name="Cheng J.F."/>
            <person name="Pitluck S."/>
            <person name="Liolios K."/>
            <person name="Ivanova N."/>
            <person name="Tapia R."/>
            <person name="Han C."/>
            <person name="Bruce D."/>
            <person name="Goodwin L."/>
            <person name="Pati A."/>
            <person name="Chen A."/>
            <person name="Palaniappan K."/>
            <person name="Land M."/>
            <person name="Hauser L."/>
            <person name="Chang Y.J."/>
            <person name="Jeffries C.D."/>
            <person name="Detter J.C."/>
            <person name="Rohde M."/>
            <person name="Brambilla E."/>
            <person name="Spring S."/>
            <person name="Goker M."/>
            <person name="Sikorski J."/>
            <person name="Woyke T."/>
            <person name="Bristow J."/>
            <person name="Eisen J.A."/>
            <person name="Markowitz V."/>
            <person name="Hugenholtz P."/>
            <person name="Klenk H.P."/>
            <person name="Kyrpides N.C."/>
        </authorList>
    </citation>
    <scope>NUCLEOTIDE SEQUENCE [LARGE SCALE GENOMIC DNA]</scope>
    <source>
        <strain evidence="4">DSM 11293 / JCM 15392 / SEBR 4228</strain>
    </source>
</reference>
<protein>
    <recommendedName>
        <fullName evidence="5">Glycosyl transferase family 11</fullName>
    </recommendedName>
</protein>
<evidence type="ECO:0000256" key="2">
    <source>
        <dbReference type="ARBA" id="ARBA00022679"/>
    </source>
</evidence>
<dbReference type="GO" id="GO:0008107">
    <property type="term" value="F:galactoside 2-alpha-L-fucosyltransferase activity"/>
    <property type="evidence" value="ECO:0007669"/>
    <property type="project" value="InterPro"/>
</dbReference>
<dbReference type="GO" id="GO:0016020">
    <property type="term" value="C:membrane"/>
    <property type="evidence" value="ECO:0007669"/>
    <property type="project" value="InterPro"/>
</dbReference>
<evidence type="ECO:0008006" key="5">
    <source>
        <dbReference type="Google" id="ProtNLM"/>
    </source>
</evidence>
<dbReference type="InterPro" id="IPR002516">
    <property type="entry name" value="Glyco_trans_11"/>
</dbReference>
<dbReference type="eggNOG" id="ENOG502ZB0G">
    <property type="taxonomic scope" value="Bacteria"/>
</dbReference>
<dbReference type="AlphaFoldDB" id="E1RA12"/>
<keyword evidence="1" id="KW-0328">Glycosyltransferase</keyword>
<keyword evidence="2" id="KW-0808">Transferase</keyword>
<dbReference type="STRING" id="573413.Spirs_4257"/>
<proteinExistence type="predicted"/>
<dbReference type="Proteomes" id="UP000002318">
    <property type="component" value="Chromosome"/>
</dbReference>
<dbReference type="GO" id="GO:0005975">
    <property type="term" value="P:carbohydrate metabolic process"/>
    <property type="evidence" value="ECO:0007669"/>
    <property type="project" value="InterPro"/>
</dbReference>
<dbReference type="HOGENOM" id="CLU_081836_0_0_12"/>
<dbReference type="KEGG" id="ssm:Spirs_4257"/>
<dbReference type="OrthoDB" id="9794601at2"/>
<evidence type="ECO:0000313" key="4">
    <source>
        <dbReference type="Proteomes" id="UP000002318"/>
    </source>
</evidence>